<dbReference type="EMBL" id="ANKJ01000038">
    <property type="protein sequence ID" value="EPC89843.1"/>
    <property type="molecule type" value="Genomic_DNA"/>
</dbReference>
<organism evidence="16 17">
    <name type="scientific">Lacticaseibacillus paracasei subsp. paracasei Lpp49</name>
    <dbReference type="NCBI Taxonomy" id="1256213"/>
    <lineage>
        <taxon>Bacteria</taxon>
        <taxon>Bacillati</taxon>
        <taxon>Bacillota</taxon>
        <taxon>Bacilli</taxon>
        <taxon>Lactobacillales</taxon>
        <taxon>Lactobacillaceae</taxon>
        <taxon>Lacticaseibacillus</taxon>
    </lineage>
</organism>
<dbReference type="RefSeq" id="WP_016382839.1">
    <property type="nucleotide sequence ID" value="NZ_ANKJ01000038.1"/>
</dbReference>
<evidence type="ECO:0000313" key="16">
    <source>
        <dbReference type="EMBL" id="EPC89843.1"/>
    </source>
</evidence>
<dbReference type="Proteomes" id="UP000014310">
    <property type="component" value="Unassembled WGS sequence"/>
</dbReference>
<dbReference type="AlphaFoldDB" id="A0ABC9T9X7"/>
<dbReference type="InterPro" id="IPR050445">
    <property type="entry name" value="Bact_polysacc_biosynth/exp"/>
</dbReference>
<keyword evidence="9 13" id="KW-0472">Membrane</keyword>
<evidence type="ECO:0000256" key="9">
    <source>
        <dbReference type="ARBA" id="ARBA00023136"/>
    </source>
</evidence>
<comment type="pathway">
    <text evidence="2">Capsule biogenesis; capsule polysaccharide biosynthesis.</text>
</comment>
<comment type="function">
    <text evidence="11">Required for CpsD phosphorylation. Involved in the regulation of capsular polysaccharide biosynthesis. May be part of a complex that directs the coordinated polymerization and export to the cell surface of the capsular polysaccharide.</text>
</comment>
<evidence type="ECO:0000256" key="7">
    <source>
        <dbReference type="ARBA" id="ARBA00022903"/>
    </source>
</evidence>
<dbReference type="Pfam" id="PF13807">
    <property type="entry name" value="GNVR"/>
    <property type="match status" value="1"/>
</dbReference>
<feature type="transmembrane region" description="Helical" evidence="13">
    <location>
        <begin position="18"/>
        <end position="37"/>
    </location>
</feature>
<keyword evidence="5" id="KW-1003">Cell membrane</keyword>
<feature type="region of interest" description="Disordered" evidence="12">
    <location>
        <begin position="276"/>
        <end position="304"/>
    </location>
</feature>
<evidence type="ECO:0000256" key="12">
    <source>
        <dbReference type="SAM" id="MobiDB-lite"/>
    </source>
</evidence>
<dbReference type="PANTHER" id="PTHR32309">
    <property type="entry name" value="TYROSINE-PROTEIN KINASE"/>
    <property type="match status" value="1"/>
</dbReference>
<evidence type="ECO:0000256" key="11">
    <source>
        <dbReference type="ARBA" id="ARBA00045736"/>
    </source>
</evidence>
<sequence>MNEQIDLSRLWQVFKRSFIWMIILGMVLAYFGAKTFVAPKYESTTSLLVNRKQDSNPNAQLNAQQADIQIINTYKDIITRPVVLQTVAYELTSPQRVVIKKAKKAVLGTRYNALTGVREQYTVKEAEPAQYKLTPAKYSNLTEEDISRMVSVSNAQNSQVFSVNIRDTNAVRARDIANEIAKVFKAKIATIMSVSNVSVVSKATADPTPISPRLKIISFIGLILGIAVAFLWGLVRELTDQTVKDVDFITDDLGLVNLGFVNYVQKMRDMEEAIKTAETEPDQKSEETGKFDSLSYPQRSRRRI</sequence>
<feature type="transmembrane region" description="Helical" evidence="13">
    <location>
        <begin position="216"/>
        <end position="235"/>
    </location>
</feature>
<evidence type="ECO:0000256" key="2">
    <source>
        <dbReference type="ARBA" id="ARBA00005132"/>
    </source>
</evidence>
<dbReference type="GO" id="GO:0000271">
    <property type="term" value="P:polysaccharide biosynthetic process"/>
    <property type="evidence" value="ECO:0007669"/>
    <property type="project" value="UniProtKB-KW"/>
</dbReference>
<name>A0ABC9T9X7_LACPA</name>
<comment type="similarity">
    <text evidence="3">Belongs to the CpsC/CapA family.</text>
</comment>
<feature type="compositionally biased region" description="Basic and acidic residues" evidence="12">
    <location>
        <begin position="276"/>
        <end position="290"/>
    </location>
</feature>
<evidence type="ECO:0000259" key="15">
    <source>
        <dbReference type="Pfam" id="PF13807"/>
    </source>
</evidence>
<keyword evidence="6 13" id="KW-0812">Transmembrane</keyword>
<reference evidence="16 17" key="1">
    <citation type="journal article" date="2013" name="PLoS ONE">
        <title>Lactobacillus paracasei comparative genomics: towards species pan-genome definition and exploitation of diversity.</title>
        <authorList>
            <person name="Smokvina T."/>
            <person name="Wels M."/>
            <person name="Polka J."/>
            <person name="Chervaux C."/>
            <person name="Brisse S."/>
            <person name="Boekhorst J."/>
            <person name="van Hylckama Vlieg J.E."/>
            <person name="Siezen R.J."/>
        </authorList>
    </citation>
    <scope>NUCLEOTIDE SEQUENCE [LARGE SCALE GENOMIC DNA]</scope>
    <source>
        <strain evidence="16 17">Lpp49</strain>
    </source>
</reference>
<comment type="caution">
    <text evidence="16">The sequence shown here is derived from an EMBL/GenBank/DDBJ whole genome shotgun (WGS) entry which is preliminary data.</text>
</comment>
<dbReference type="Pfam" id="PF02706">
    <property type="entry name" value="Wzz"/>
    <property type="match status" value="1"/>
</dbReference>
<evidence type="ECO:0000256" key="5">
    <source>
        <dbReference type="ARBA" id="ARBA00022475"/>
    </source>
</evidence>
<protein>
    <recommendedName>
        <fullName evidence="4">Capsular polysaccharide biosynthesis protein CpsC</fullName>
    </recommendedName>
</protein>
<evidence type="ECO:0000256" key="1">
    <source>
        <dbReference type="ARBA" id="ARBA00004651"/>
    </source>
</evidence>
<evidence type="ECO:0000256" key="10">
    <source>
        <dbReference type="ARBA" id="ARBA00023169"/>
    </source>
</evidence>
<comment type="subcellular location">
    <subcellularLocation>
        <location evidence="1">Cell membrane</location>
        <topology evidence="1">Multi-pass membrane protein</topology>
    </subcellularLocation>
</comment>
<keyword evidence="7" id="KW-0972">Capsule biogenesis/degradation</keyword>
<keyword evidence="10" id="KW-0270">Exopolysaccharide synthesis</keyword>
<accession>A0ABC9T9X7</accession>
<dbReference type="InterPro" id="IPR032807">
    <property type="entry name" value="GNVR"/>
</dbReference>
<dbReference type="InterPro" id="IPR003856">
    <property type="entry name" value="LPS_length_determ_N"/>
</dbReference>
<proteinExistence type="inferred from homology"/>
<evidence type="ECO:0000256" key="3">
    <source>
        <dbReference type="ARBA" id="ARBA00006683"/>
    </source>
</evidence>
<keyword evidence="8 13" id="KW-1133">Transmembrane helix</keyword>
<dbReference type="PANTHER" id="PTHR32309:SF13">
    <property type="entry name" value="FERRIC ENTEROBACTIN TRANSPORT PROTEIN FEPE"/>
    <property type="match status" value="1"/>
</dbReference>
<evidence type="ECO:0000256" key="4">
    <source>
        <dbReference type="ARBA" id="ARBA00020739"/>
    </source>
</evidence>
<feature type="domain" description="Polysaccharide chain length determinant N-terminal" evidence="14">
    <location>
        <begin position="3"/>
        <end position="91"/>
    </location>
</feature>
<evidence type="ECO:0000256" key="13">
    <source>
        <dbReference type="SAM" id="Phobius"/>
    </source>
</evidence>
<evidence type="ECO:0000313" key="17">
    <source>
        <dbReference type="Proteomes" id="UP000014310"/>
    </source>
</evidence>
<dbReference type="GO" id="GO:0005886">
    <property type="term" value="C:plasma membrane"/>
    <property type="evidence" value="ECO:0007669"/>
    <property type="project" value="UniProtKB-SubCell"/>
</dbReference>
<evidence type="ECO:0000256" key="8">
    <source>
        <dbReference type="ARBA" id="ARBA00022989"/>
    </source>
</evidence>
<gene>
    <name evidence="16" type="ORF">Lpp49_12221</name>
</gene>
<evidence type="ECO:0000256" key="6">
    <source>
        <dbReference type="ARBA" id="ARBA00022692"/>
    </source>
</evidence>
<feature type="domain" description="Tyrosine-protein kinase G-rich" evidence="15">
    <location>
        <begin position="187"/>
        <end position="237"/>
    </location>
</feature>
<evidence type="ECO:0000259" key="14">
    <source>
        <dbReference type="Pfam" id="PF02706"/>
    </source>
</evidence>